<name>A0AC61R8A6_9FIRM</name>
<reference evidence="1" key="1">
    <citation type="submission" date="2019-04" db="EMBL/GenBank/DDBJ databases">
        <title>Microbes associate with the intestines of laboratory mice.</title>
        <authorList>
            <person name="Navarre W."/>
            <person name="Wong E."/>
            <person name="Huang K."/>
            <person name="Tropini C."/>
            <person name="Ng K."/>
            <person name="Yu B."/>
        </authorList>
    </citation>
    <scope>NUCLEOTIDE SEQUENCE</scope>
    <source>
        <strain evidence="1">NM09_H32</strain>
    </source>
</reference>
<comment type="caution">
    <text evidence="1">The sequence shown here is derived from an EMBL/GenBank/DDBJ whole genome shotgun (WGS) entry which is preliminary data.</text>
</comment>
<accession>A0AC61R8A6</accession>
<dbReference type="EMBL" id="SRYG01000007">
    <property type="protein sequence ID" value="TGY66403.1"/>
    <property type="molecule type" value="Genomic_DNA"/>
</dbReference>
<evidence type="ECO:0000313" key="1">
    <source>
        <dbReference type="EMBL" id="TGY66403.1"/>
    </source>
</evidence>
<organism evidence="1 2">
    <name type="scientific">Dubosiella muris</name>
    <dbReference type="NCBI Taxonomy" id="3038133"/>
    <lineage>
        <taxon>Bacteria</taxon>
        <taxon>Bacillati</taxon>
        <taxon>Bacillota</taxon>
        <taxon>Erysipelotrichia</taxon>
        <taxon>Erysipelotrichales</taxon>
        <taxon>Erysipelotrichaceae</taxon>
        <taxon>Dubosiella</taxon>
    </lineage>
</organism>
<dbReference type="EC" id="3.4.21.89" evidence="1"/>
<proteinExistence type="predicted"/>
<keyword evidence="1" id="KW-0378">Hydrolase</keyword>
<evidence type="ECO:0000313" key="2">
    <source>
        <dbReference type="Proteomes" id="UP000308836"/>
    </source>
</evidence>
<keyword evidence="2" id="KW-1185">Reference proteome</keyword>
<protein>
    <submittedName>
        <fullName evidence="1">Signal peptidase I</fullName>
        <ecNumber evidence="1">3.4.21.89</ecNumber>
    </submittedName>
</protein>
<sequence>MKKRRTNFRYNENDERTIGEDILSFVSTFLVVSILIILVSAFLFKPALIQGRSMYPNFQNGDRGVSNVIGVSVEGIQRGDIVLAKTTTEKGEPTTVIKRVIGLPGETVECKEEQVYIDGKPLDESEYLDNDYAKEWKETNGYFNYNFDPVTLQEDEYFLMGDNRPISMDSRDTGPYKKSSILAKDFLVVYPFEHFGYYEK</sequence>
<gene>
    <name evidence="1" type="primary">lepB</name>
    <name evidence="1" type="ORF">E5336_04615</name>
</gene>
<dbReference type="Proteomes" id="UP000308836">
    <property type="component" value="Unassembled WGS sequence"/>
</dbReference>